<reference evidence="3 4" key="1">
    <citation type="submission" date="2017-06" db="EMBL/GenBank/DDBJ databases">
        <authorList>
            <consortium name="Pathogen Informatics"/>
        </authorList>
    </citation>
    <scope>NUCLEOTIDE SEQUENCE [LARGE SCALE GENOMIC DNA]</scope>
    <source>
        <strain evidence="3 4">NCTC11865</strain>
    </source>
</reference>
<feature type="compositionally biased region" description="Basic and acidic residues" evidence="1">
    <location>
        <begin position="132"/>
        <end position="142"/>
    </location>
</feature>
<feature type="transmembrane region" description="Helical" evidence="2">
    <location>
        <begin position="12"/>
        <end position="34"/>
    </location>
</feature>
<evidence type="ECO:0000256" key="1">
    <source>
        <dbReference type="SAM" id="MobiDB-lite"/>
    </source>
</evidence>
<dbReference type="Proteomes" id="UP000215332">
    <property type="component" value="Chromosome 1"/>
</dbReference>
<feature type="compositionally biased region" description="Low complexity" evidence="1">
    <location>
        <begin position="157"/>
        <end position="175"/>
    </location>
</feature>
<organism evidence="3 4">
    <name type="scientific">Cutibacterium granulosum</name>
    <dbReference type="NCBI Taxonomy" id="33011"/>
    <lineage>
        <taxon>Bacteria</taxon>
        <taxon>Bacillati</taxon>
        <taxon>Actinomycetota</taxon>
        <taxon>Actinomycetes</taxon>
        <taxon>Propionibacteriales</taxon>
        <taxon>Propionibacteriaceae</taxon>
        <taxon>Cutibacterium</taxon>
    </lineage>
</organism>
<keyword evidence="2" id="KW-0812">Transmembrane</keyword>
<dbReference type="EMBL" id="LT906441">
    <property type="protein sequence ID" value="SNV32830.1"/>
    <property type="molecule type" value="Genomic_DNA"/>
</dbReference>
<evidence type="ECO:0000256" key="2">
    <source>
        <dbReference type="SAM" id="Phobius"/>
    </source>
</evidence>
<dbReference type="Pfam" id="PF04977">
    <property type="entry name" value="DivIC"/>
    <property type="match status" value="1"/>
</dbReference>
<dbReference type="KEGG" id="cgrn:4412665_00858"/>
<protein>
    <submittedName>
        <fullName evidence="3">Septum formation initiator</fullName>
    </submittedName>
</protein>
<sequence>MPDTGLSLAARAMIFGAVIFLIVLMVAPSLNVYFDQRSRLQELQQQEADTKSSIAALNDETQRWKDQDFVRTQARSRLGWVKPGEVGYRVIGDDGEVIGTSDQVAGLSANRPKPTPTVWWKSLSQSVTTVDHPPKAKKDEGAVPRASSTPLPGNRGSAAASSTARPTPHASSGPR</sequence>
<accession>A0A239WFE6</accession>
<dbReference type="InterPro" id="IPR007060">
    <property type="entry name" value="FtsL/DivIC"/>
</dbReference>
<name>A0A239WFE6_9ACTN</name>
<gene>
    <name evidence="3" type="ORF">SAMEA4412665_00858</name>
</gene>
<dbReference type="AlphaFoldDB" id="A0A239WFE6"/>
<evidence type="ECO:0000313" key="3">
    <source>
        <dbReference type="EMBL" id="SNV32830.1"/>
    </source>
</evidence>
<proteinExistence type="predicted"/>
<keyword evidence="2" id="KW-1133">Transmembrane helix</keyword>
<keyword evidence="2" id="KW-0472">Membrane</keyword>
<feature type="region of interest" description="Disordered" evidence="1">
    <location>
        <begin position="124"/>
        <end position="175"/>
    </location>
</feature>
<dbReference type="eggNOG" id="COG2919">
    <property type="taxonomic scope" value="Bacteria"/>
</dbReference>
<evidence type="ECO:0000313" key="4">
    <source>
        <dbReference type="Proteomes" id="UP000215332"/>
    </source>
</evidence>